<dbReference type="Proteomes" id="UP000295748">
    <property type="component" value="Chromosome"/>
</dbReference>
<name>A0ABX5SZY6_9MICO</name>
<evidence type="ECO:0000313" key="1">
    <source>
        <dbReference type="EMBL" id="QBR90380.1"/>
    </source>
</evidence>
<protein>
    <submittedName>
        <fullName evidence="1">Uncharacterized protein</fullName>
    </submittedName>
</protein>
<dbReference type="EMBL" id="CP038266">
    <property type="protein sequence ID" value="QBR90380.1"/>
    <property type="molecule type" value="Genomic_DNA"/>
</dbReference>
<evidence type="ECO:0000313" key="2">
    <source>
        <dbReference type="Proteomes" id="UP000295748"/>
    </source>
</evidence>
<gene>
    <name evidence="1" type="ORF">E4K62_17850</name>
</gene>
<sequence length="99" mass="10444">MILLLLATAALATAAIVATVGGLARDGYRAVPSIPCRVPERSASLPDRVAPLPERSALVREHSAPLHERPMPLSAAAHSAIRPPHVFAAARRVRVSAQM</sequence>
<keyword evidence="2" id="KW-1185">Reference proteome</keyword>
<dbReference type="RefSeq" id="WP_135070247.1">
    <property type="nucleotide sequence ID" value="NZ_CP038266.1"/>
</dbReference>
<accession>A0ABX5SZY6</accession>
<organism evidence="1 2">
    <name type="scientific">Microbacterium wangchenii</name>
    <dbReference type="NCBI Taxonomy" id="2541726"/>
    <lineage>
        <taxon>Bacteria</taxon>
        <taxon>Bacillati</taxon>
        <taxon>Actinomycetota</taxon>
        <taxon>Actinomycetes</taxon>
        <taxon>Micrococcales</taxon>
        <taxon>Microbacteriaceae</taxon>
        <taxon>Microbacterium</taxon>
    </lineage>
</organism>
<reference evidence="1 2" key="1">
    <citation type="submission" date="2019-03" db="EMBL/GenBank/DDBJ databases">
        <authorList>
            <person name="Dong K."/>
        </authorList>
    </citation>
    <scope>NUCLEOTIDE SEQUENCE [LARGE SCALE GENOMIC DNA]</scope>
    <source>
        <strain evidence="2">dk512</strain>
    </source>
</reference>
<proteinExistence type="predicted"/>